<dbReference type="EMBL" id="JBHSZP010000049">
    <property type="protein sequence ID" value="MFC7091910.1"/>
    <property type="molecule type" value="Genomic_DNA"/>
</dbReference>
<organism evidence="1 2">
    <name type="scientific">Halomonas salifodinae</name>
    <dbReference type="NCBI Taxonomy" id="438745"/>
    <lineage>
        <taxon>Bacteria</taxon>
        <taxon>Pseudomonadati</taxon>
        <taxon>Pseudomonadota</taxon>
        <taxon>Gammaproteobacteria</taxon>
        <taxon>Oceanospirillales</taxon>
        <taxon>Halomonadaceae</taxon>
        <taxon>Halomonas</taxon>
    </lineage>
</organism>
<accession>A0ABW2F0Z3</accession>
<sequence>MLHVHIISKRKAAALGMKRYFTGKPCRKGHVSEMSVKDRACLECKWDRNRRWKAENAEANAAYQREYQERNRQYFRDWSRFSHGADRARKRRRMLERAGTLNVNDPVFVARNKARLKHLRKLAKQYEEWTGIKFEVDHIIPIVSDEVCGLHWYGNWQLIPMKLNRMKRGVITHETAA</sequence>
<reference evidence="2" key="1">
    <citation type="journal article" date="2019" name="Int. J. Syst. Evol. Microbiol.">
        <title>The Global Catalogue of Microorganisms (GCM) 10K type strain sequencing project: providing services to taxonomists for standard genome sequencing and annotation.</title>
        <authorList>
            <consortium name="The Broad Institute Genomics Platform"/>
            <consortium name="The Broad Institute Genome Sequencing Center for Infectious Disease"/>
            <person name="Wu L."/>
            <person name="Ma J."/>
        </authorList>
    </citation>
    <scope>NUCLEOTIDE SEQUENCE [LARGE SCALE GENOMIC DNA]</scope>
    <source>
        <strain evidence="2">CGMCC 1.13666</strain>
    </source>
</reference>
<evidence type="ECO:0000313" key="1">
    <source>
        <dbReference type="EMBL" id="MFC7091910.1"/>
    </source>
</evidence>
<dbReference type="Proteomes" id="UP001596411">
    <property type="component" value="Unassembled WGS sequence"/>
</dbReference>
<name>A0ABW2F0Z3_9GAMM</name>
<protein>
    <recommendedName>
        <fullName evidence="3">HNH endonuclease</fullName>
    </recommendedName>
</protein>
<evidence type="ECO:0008006" key="3">
    <source>
        <dbReference type="Google" id="ProtNLM"/>
    </source>
</evidence>
<comment type="caution">
    <text evidence="1">The sequence shown here is derived from an EMBL/GenBank/DDBJ whole genome shotgun (WGS) entry which is preliminary data.</text>
</comment>
<dbReference type="RefSeq" id="WP_346064113.1">
    <property type="nucleotide sequence ID" value="NZ_BAAADR010000045.1"/>
</dbReference>
<proteinExistence type="predicted"/>
<keyword evidence="2" id="KW-1185">Reference proteome</keyword>
<evidence type="ECO:0000313" key="2">
    <source>
        <dbReference type="Proteomes" id="UP001596411"/>
    </source>
</evidence>
<gene>
    <name evidence="1" type="ORF">ACFQH5_20410</name>
</gene>